<dbReference type="NCBIfam" id="TIGR03625">
    <property type="entry name" value="L3_bact"/>
    <property type="match status" value="1"/>
</dbReference>
<dbReference type="FunFam" id="3.30.160.810:FF:000001">
    <property type="entry name" value="50S ribosomal protein L3"/>
    <property type="match status" value="1"/>
</dbReference>
<dbReference type="PANTHER" id="PTHR11229:SF16">
    <property type="entry name" value="LARGE RIBOSOMAL SUBUNIT PROTEIN UL3C"/>
    <property type="match status" value="1"/>
</dbReference>
<evidence type="ECO:0000256" key="8">
    <source>
        <dbReference type="HAMAP-Rule" id="MF_01325"/>
    </source>
</evidence>
<accession>A0A7L9RS22</accession>
<gene>
    <name evidence="8 11" type="primary">rplC</name>
    <name evidence="11" type="ORF">CPBP_00078</name>
</gene>
<dbReference type="FunFam" id="2.40.30.10:FF:000004">
    <property type="entry name" value="50S ribosomal protein L3"/>
    <property type="match status" value="1"/>
</dbReference>
<evidence type="ECO:0000256" key="7">
    <source>
        <dbReference type="ARBA" id="ARBA00035243"/>
    </source>
</evidence>
<sequence>MRTGLIAEKVGMSRFFDENGMHIPVTLLKVEGCQVVTVRTEEKNGYSAIQLGVGKINPKNVSKPLRGHFAKAGVEPKRKLAEFRVSKDALLNIGDEITVDHFIKGQHVDVTGVSVGKGFAGVMKRWNFGGGRASHGNSLAHRVPGSTGMCQDPGRVIPGKKMPGQMGNKQRTVMSLEIVGTDVEKGLILVKGALPGAQGTFVLVRDAVKKKLPTDLPFPAAIRKADSAVSNANSEQAE</sequence>
<dbReference type="InterPro" id="IPR019926">
    <property type="entry name" value="Ribosomal_uL3_CS"/>
</dbReference>
<dbReference type="InterPro" id="IPR000597">
    <property type="entry name" value="Ribosomal_uL3"/>
</dbReference>
<dbReference type="AlphaFoldDB" id="A0A7L9RS22"/>
<comment type="function">
    <text evidence="8 10">One of the primary rRNA binding proteins, it binds directly near the 3'-end of the 23S rRNA, where it nucleates assembly of the 50S subunit.</text>
</comment>
<organism evidence="11 12">
    <name type="scientific">Candidatus Bodocaedibacter vickermanii</name>
    <dbReference type="NCBI Taxonomy" id="2741701"/>
    <lineage>
        <taxon>Bacteria</taxon>
        <taxon>Pseudomonadati</taxon>
        <taxon>Pseudomonadota</taxon>
        <taxon>Alphaproteobacteria</taxon>
        <taxon>Holosporales</taxon>
        <taxon>Candidatus Paracaedibacteraceae</taxon>
        <taxon>Candidatus Bodocaedibacter</taxon>
    </lineage>
</organism>
<protein>
    <recommendedName>
        <fullName evidence="7 8">Large ribosomal subunit protein uL3</fullName>
    </recommendedName>
</protein>
<reference evidence="11 12" key="1">
    <citation type="submission" date="2020-06" db="EMBL/GenBank/DDBJ databases">
        <title>The endosymbiont of the kinetoplastid Bodo saltans is a Paracaedibacter-like alpha-proteobacterium possessing a putative toxin-antitoxin system.</title>
        <authorList>
            <person name="Midha S."/>
            <person name="Rigden D.J."/>
            <person name="Siozios S."/>
            <person name="Hurst G.D.D."/>
            <person name="Jackson A.P."/>
        </authorList>
    </citation>
    <scope>NUCLEOTIDE SEQUENCE [LARGE SCALE GENOMIC DNA]</scope>
    <source>
        <strain evidence="11">Lake Konstanz</strain>
    </source>
</reference>
<dbReference type="Proteomes" id="UP000594001">
    <property type="component" value="Chromosome"/>
</dbReference>
<keyword evidence="4 8" id="KW-0694">RNA-binding</keyword>
<comment type="PTM">
    <text evidence="8">Methylated by PrmB.</text>
</comment>
<keyword evidence="2 8" id="KW-0488">Methylation</keyword>
<dbReference type="InterPro" id="IPR009000">
    <property type="entry name" value="Transl_B-barrel_sf"/>
</dbReference>
<dbReference type="Gene3D" id="2.40.30.10">
    <property type="entry name" value="Translation factors"/>
    <property type="match status" value="1"/>
</dbReference>
<evidence type="ECO:0000256" key="6">
    <source>
        <dbReference type="ARBA" id="ARBA00023274"/>
    </source>
</evidence>
<dbReference type="Pfam" id="PF00297">
    <property type="entry name" value="Ribosomal_L3"/>
    <property type="match status" value="1"/>
</dbReference>
<dbReference type="PANTHER" id="PTHR11229">
    <property type="entry name" value="50S RIBOSOMAL PROTEIN L3"/>
    <property type="match status" value="1"/>
</dbReference>
<dbReference type="GO" id="GO:0022625">
    <property type="term" value="C:cytosolic large ribosomal subunit"/>
    <property type="evidence" value="ECO:0007669"/>
    <property type="project" value="TreeGrafter"/>
</dbReference>
<dbReference type="EMBL" id="CP054719">
    <property type="protein sequence ID" value="QOL19326.1"/>
    <property type="molecule type" value="Genomic_DNA"/>
</dbReference>
<evidence type="ECO:0000256" key="10">
    <source>
        <dbReference type="RuleBase" id="RU003906"/>
    </source>
</evidence>
<keyword evidence="12" id="KW-1185">Reference proteome</keyword>
<evidence type="ECO:0000256" key="5">
    <source>
        <dbReference type="ARBA" id="ARBA00022980"/>
    </source>
</evidence>
<keyword evidence="5 8" id="KW-0689">Ribosomal protein</keyword>
<evidence type="ECO:0000313" key="12">
    <source>
        <dbReference type="Proteomes" id="UP000594001"/>
    </source>
</evidence>
<dbReference type="KEGG" id="pbal:CPBP_00078"/>
<dbReference type="Gene3D" id="3.30.160.810">
    <property type="match status" value="1"/>
</dbReference>
<feature type="modified residue" description="N5-methylglutamine" evidence="8">
    <location>
        <position position="151"/>
    </location>
</feature>
<keyword evidence="6 8" id="KW-0687">Ribonucleoprotein</keyword>
<proteinExistence type="inferred from homology"/>
<comment type="subunit">
    <text evidence="8 10">Part of the 50S ribosomal subunit. Forms a cluster with proteins L14 and L19.</text>
</comment>
<dbReference type="HAMAP" id="MF_01325_B">
    <property type="entry name" value="Ribosomal_uL3_B"/>
    <property type="match status" value="1"/>
</dbReference>
<evidence type="ECO:0000313" key="11">
    <source>
        <dbReference type="EMBL" id="QOL19326.1"/>
    </source>
</evidence>
<evidence type="ECO:0000256" key="1">
    <source>
        <dbReference type="ARBA" id="ARBA00006540"/>
    </source>
</evidence>
<dbReference type="GO" id="GO:0003735">
    <property type="term" value="F:structural constituent of ribosome"/>
    <property type="evidence" value="ECO:0007669"/>
    <property type="project" value="UniProtKB-UniRule"/>
</dbReference>
<dbReference type="PROSITE" id="PS00474">
    <property type="entry name" value="RIBOSOMAL_L3"/>
    <property type="match status" value="1"/>
</dbReference>
<name>A0A7L9RS22_9PROT</name>
<keyword evidence="3 8" id="KW-0699">rRNA-binding</keyword>
<evidence type="ECO:0000256" key="3">
    <source>
        <dbReference type="ARBA" id="ARBA00022730"/>
    </source>
</evidence>
<evidence type="ECO:0000256" key="2">
    <source>
        <dbReference type="ARBA" id="ARBA00022481"/>
    </source>
</evidence>
<dbReference type="GO" id="GO:0006412">
    <property type="term" value="P:translation"/>
    <property type="evidence" value="ECO:0007669"/>
    <property type="project" value="UniProtKB-UniRule"/>
</dbReference>
<dbReference type="GO" id="GO:0019843">
    <property type="term" value="F:rRNA binding"/>
    <property type="evidence" value="ECO:0007669"/>
    <property type="project" value="UniProtKB-UniRule"/>
</dbReference>
<comment type="similarity">
    <text evidence="1 8 9">Belongs to the universal ribosomal protein uL3 family.</text>
</comment>
<evidence type="ECO:0000256" key="4">
    <source>
        <dbReference type="ARBA" id="ARBA00022884"/>
    </source>
</evidence>
<dbReference type="RefSeq" id="WP_350332080.1">
    <property type="nucleotide sequence ID" value="NZ_CP054719.1"/>
</dbReference>
<evidence type="ECO:0000256" key="9">
    <source>
        <dbReference type="RuleBase" id="RU003905"/>
    </source>
</evidence>
<dbReference type="InterPro" id="IPR019927">
    <property type="entry name" value="Ribosomal_uL3_bac/org-type"/>
</dbReference>
<dbReference type="SUPFAM" id="SSF50447">
    <property type="entry name" value="Translation proteins"/>
    <property type="match status" value="1"/>
</dbReference>